<protein>
    <recommendedName>
        <fullName evidence="18">Ionotropic glutamate receptor L-glutamate and glycine-binding domain-containing protein</fullName>
    </recommendedName>
</protein>
<dbReference type="Proteomes" id="UP000030746">
    <property type="component" value="Unassembled WGS sequence"/>
</dbReference>
<evidence type="ECO:0000313" key="17">
    <source>
        <dbReference type="Proteomes" id="UP000030746"/>
    </source>
</evidence>
<dbReference type="GO" id="GO:0043226">
    <property type="term" value="C:organelle"/>
    <property type="evidence" value="ECO:0007669"/>
    <property type="project" value="UniProtKB-ARBA"/>
</dbReference>
<evidence type="ECO:0000256" key="5">
    <source>
        <dbReference type="ARBA" id="ARBA00022989"/>
    </source>
</evidence>
<evidence type="ECO:0000259" key="15">
    <source>
        <dbReference type="SMART" id="SM00918"/>
    </source>
</evidence>
<feature type="domain" description="Ionotropic glutamate receptor C-terminal" evidence="14">
    <location>
        <begin position="167"/>
        <end position="519"/>
    </location>
</feature>
<dbReference type="PANTHER" id="PTHR42643">
    <property type="entry name" value="IONOTROPIC RECEPTOR 20A-RELATED"/>
    <property type="match status" value="1"/>
</dbReference>
<dbReference type="Pfam" id="PF00060">
    <property type="entry name" value="Lig_chan"/>
    <property type="match status" value="1"/>
</dbReference>
<dbReference type="GO" id="GO:0005886">
    <property type="term" value="C:plasma membrane"/>
    <property type="evidence" value="ECO:0007669"/>
    <property type="project" value="UniProtKB-SubCell"/>
</dbReference>
<dbReference type="SMART" id="SM00079">
    <property type="entry name" value="PBPe"/>
    <property type="match status" value="1"/>
</dbReference>
<keyword evidence="4 13" id="KW-0812">Transmembrane</keyword>
<evidence type="ECO:0000256" key="11">
    <source>
        <dbReference type="ARBA" id="ARBA00023286"/>
    </source>
</evidence>
<evidence type="ECO:0000256" key="6">
    <source>
        <dbReference type="ARBA" id="ARBA00023054"/>
    </source>
</evidence>
<dbReference type="GO" id="GO:0015276">
    <property type="term" value="F:ligand-gated monoatomic ion channel activity"/>
    <property type="evidence" value="ECO:0007669"/>
    <property type="project" value="InterPro"/>
</dbReference>
<dbReference type="RefSeq" id="XP_009052764.1">
    <property type="nucleotide sequence ID" value="XM_009054516.1"/>
</dbReference>
<dbReference type="Pfam" id="PF10613">
    <property type="entry name" value="Lig_chan-Glu_bd"/>
    <property type="match status" value="1"/>
</dbReference>
<evidence type="ECO:0000256" key="9">
    <source>
        <dbReference type="ARBA" id="ARBA00023170"/>
    </source>
</evidence>
<keyword evidence="17" id="KW-1185">Reference proteome</keyword>
<evidence type="ECO:0000256" key="7">
    <source>
        <dbReference type="ARBA" id="ARBA00023065"/>
    </source>
</evidence>
<keyword evidence="9" id="KW-0675">Receptor</keyword>
<evidence type="ECO:0000313" key="16">
    <source>
        <dbReference type="EMBL" id="ESO96399.1"/>
    </source>
</evidence>
<evidence type="ECO:0000256" key="4">
    <source>
        <dbReference type="ARBA" id="ARBA00022692"/>
    </source>
</evidence>
<keyword evidence="12" id="KW-0407">Ion channel</keyword>
<keyword evidence="6" id="KW-0175">Coiled coil</keyword>
<evidence type="ECO:0000256" key="3">
    <source>
        <dbReference type="ARBA" id="ARBA00022475"/>
    </source>
</evidence>
<dbReference type="EMBL" id="KB201459">
    <property type="protein sequence ID" value="ESO96399.1"/>
    <property type="molecule type" value="Genomic_DNA"/>
</dbReference>
<dbReference type="GO" id="GO:0050906">
    <property type="term" value="P:detection of stimulus involved in sensory perception"/>
    <property type="evidence" value="ECO:0007669"/>
    <property type="project" value="UniProtKB-ARBA"/>
</dbReference>
<dbReference type="CTD" id="20238156"/>
<proteinExistence type="predicted"/>
<dbReference type="SUPFAM" id="SSF53850">
    <property type="entry name" value="Periplasmic binding protein-like II"/>
    <property type="match status" value="1"/>
</dbReference>
<feature type="transmembrane region" description="Helical" evidence="13">
    <location>
        <begin position="355"/>
        <end position="376"/>
    </location>
</feature>
<keyword evidence="2" id="KW-0813">Transport</keyword>
<dbReference type="KEGG" id="lgi:LOTGIDRAFT_159803"/>
<dbReference type="GeneID" id="20238156"/>
<dbReference type="HOGENOM" id="CLU_007257_10_0_1"/>
<evidence type="ECO:0000256" key="12">
    <source>
        <dbReference type="ARBA" id="ARBA00023303"/>
    </source>
</evidence>
<keyword evidence="7" id="KW-0406">Ion transport</keyword>
<evidence type="ECO:0000256" key="8">
    <source>
        <dbReference type="ARBA" id="ARBA00023136"/>
    </source>
</evidence>
<evidence type="ECO:0000256" key="1">
    <source>
        <dbReference type="ARBA" id="ARBA00004651"/>
    </source>
</evidence>
<evidence type="ECO:0000256" key="13">
    <source>
        <dbReference type="SAM" id="Phobius"/>
    </source>
</evidence>
<evidence type="ECO:0008006" key="18">
    <source>
        <dbReference type="Google" id="ProtNLM"/>
    </source>
</evidence>
<keyword evidence="5 13" id="KW-1133">Transmembrane helix</keyword>
<keyword evidence="10" id="KW-0325">Glycoprotein</keyword>
<feature type="domain" description="Ionotropic glutamate receptor L-glutamate and glycine-binding" evidence="15">
    <location>
        <begin position="177"/>
        <end position="233"/>
    </location>
</feature>
<sequence>MQDCMKHQCEFFEVQWFNDLSLPDELMTIEKEYRPDTDLSTIFSQMDTSRNLLEFNVLLICSEDCINEVLNQGNEYEKATDSFTSFKHRSRWLIFTYQWIHDRQLHVHLDHVTVIDLNQSLTEPFCIHSLMWREGRRREFSCRWLERHIINPEALFPNVNQGLNGRVFRVVTKIWPPYTIRKNETVFDGLCIELLEIISQTLNFSYTIRLSPDGQWGLNDRGNWTGLIGCLVRKEADLMVAAIGISKEREDVMDFTFPYLFNHGVAMFKLRNNPEDEKWQTLLKPFTLGVLACIGAALITAGVIYHLIEKFNPYYTKPPTLTFWYRIEYLYGALLAHGCGNLPEDLAGRMFVGCWWVFCIVLAASYSGTLIATLAVNIEQYPFETLDEMLEQNNYRWGCMGNTLFIPLFSNTSNTRFKAIWDGIVQFNLTNPAVLSETIGEQFNLVQNEEYVFLGDESIYEDLSRKDCQIKVLKERYFSIDFAFGLQNNSPYTGQFSQVSLMILESHLVETLRRKWWRREACAAFHQAESKTIDLASLQSVFYFLLVGLFLAAITLLVEFLSHSNYNKFLLKFVKKRNE</sequence>
<keyword evidence="3" id="KW-1003">Cell membrane</keyword>
<organism evidence="16 17">
    <name type="scientific">Lottia gigantea</name>
    <name type="common">Giant owl limpet</name>
    <dbReference type="NCBI Taxonomy" id="225164"/>
    <lineage>
        <taxon>Eukaryota</taxon>
        <taxon>Metazoa</taxon>
        <taxon>Spiralia</taxon>
        <taxon>Lophotrochozoa</taxon>
        <taxon>Mollusca</taxon>
        <taxon>Gastropoda</taxon>
        <taxon>Patellogastropoda</taxon>
        <taxon>Lottioidea</taxon>
        <taxon>Lottiidae</taxon>
        <taxon>Lottia</taxon>
    </lineage>
</organism>
<dbReference type="InterPro" id="IPR052192">
    <property type="entry name" value="Insect_Ionotropic_Sensory_Rcpt"/>
</dbReference>
<evidence type="ECO:0000256" key="10">
    <source>
        <dbReference type="ARBA" id="ARBA00023180"/>
    </source>
</evidence>
<evidence type="ECO:0000259" key="14">
    <source>
        <dbReference type="SMART" id="SM00079"/>
    </source>
</evidence>
<evidence type="ECO:0000256" key="2">
    <source>
        <dbReference type="ARBA" id="ARBA00022448"/>
    </source>
</evidence>
<name>V4C4D7_LOTGI</name>
<dbReference type="OMA" id="RRINGEW"/>
<gene>
    <name evidence="16" type="ORF">LOTGIDRAFT_159803</name>
</gene>
<comment type="subcellular location">
    <subcellularLocation>
        <location evidence="1">Cell membrane</location>
        <topology evidence="1">Multi-pass membrane protein</topology>
    </subcellularLocation>
</comment>
<feature type="transmembrane region" description="Helical" evidence="13">
    <location>
        <begin position="541"/>
        <end position="561"/>
    </location>
</feature>
<dbReference type="SMART" id="SM00918">
    <property type="entry name" value="Lig_chan-Glu_bd"/>
    <property type="match status" value="1"/>
</dbReference>
<keyword evidence="8 13" id="KW-0472">Membrane</keyword>
<dbReference type="InterPro" id="IPR019594">
    <property type="entry name" value="Glu/Gly-bd"/>
</dbReference>
<dbReference type="FunFam" id="3.40.190.10:FF:000078">
    <property type="entry name" value="glutamate receptor ionotropic, NMDA 3B"/>
    <property type="match status" value="1"/>
</dbReference>
<reference evidence="16 17" key="1">
    <citation type="journal article" date="2013" name="Nature">
        <title>Insights into bilaterian evolution from three spiralian genomes.</title>
        <authorList>
            <person name="Simakov O."/>
            <person name="Marletaz F."/>
            <person name="Cho S.J."/>
            <person name="Edsinger-Gonzales E."/>
            <person name="Havlak P."/>
            <person name="Hellsten U."/>
            <person name="Kuo D.H."/>
            <person name="Larsson T."/>
            <person name="Lv J."/>
            <person name="Arendt D."/>
            <person name="Savage R."/>
            <person name="Osoegawa K."/>
            <person name="de Jong P."/>
            <person name="Grimwood J."/>
            <person name="Chapman J.A."/>
            <person name="Shapiro H."/>
            <person name="Aerts A."/>
            <person name="Otillar R.P."/>
            <person name="Terry A.Y."/>
            <person name="Boore J.L."/>
            <person name="Grigoriev I.V."/>
            <person name="Lindberg D.R."/>
            <person name="Seaver E.C."/>
            <person name="Weisblat D.A."/>
            <person name="Putnam N.H."/>
            <person name="Rokhsar D.S."/>
        </authorList>
    </citation>
    <scope>NUCLEOTIDE SEQUENCE [LARGE SCALE GENOMIC DNA]</scope>
</reference>
<feature type="transmembrane region" description="Helical" evidence="13">
    <location>
        <begin position="286"/>
        <end position="308"/>
    </location>
</feature>
<dbReference type="InterPro" id="IPR001320">
    <property type="entry name" value="Iontro_rcpt_C"/>
</dbReference>
<accession>V4C4D7</accession>
<dbReference type="Gene3D" id="3.40.190.10">
    <property type="entry name" value="Periplasmic binding protein-like II"/>
    <property type="match status" value="3"/>
</dbReference>
<keyword evidence="11" id="KW-1071">Ligand-gated ion channel</keyword>
<dbReference type="AlphaFoldDB" id="V4C4D7"/>
<dbReference type="OrthoDB" id="9997229at2759"/>
<dbReference type="PANTHER" id="PTHR42643:SF24">
    <property type="entry name" value="IONOTROPIC RECEPTOR 60A"/>
    <property type="match status" value="1"/>
</dbReference>